<dbReference type="Gene3D" id="2.30.310.10">
    <property type="entry name" value="ibrinogen binding protein from staphylococcus aureus domain"/>
    <property type="match status" value="1"/>
</dbReference>
<dbReference type="PANTHER" id="PTHR15239:SF6">
    <property type="entry name" value="RIBOSOME QUALITY CONTROL COMPLEX SUBUNIT NEMF"/>
    <property type="match status" value="1"/>
</dbReference>
<sequence>MALDGIYLYSLINELKNSIINTKIDKINQPEKDEIILTLRGKEQKKLLISSSSNYPRIHFTTVVKNNPLQPPVFCMLLRKYLIGGRIINLSQESTDRIVFIDIENKDELGFDSIYTLIVEIMARHSNITLVRKRDNKVMESIKHITANKNSFRVLYPGVTYVLPPVSNKINPFNFSLNDLSKNFKEINENINDNIFSLLITGVGKNLSKYLFFKFNLIYNQNFNIENLYNFINSIFK</sequence>
<dbReference type="Pfam" id="PF05833">
    <property type="entry name" value="NFACT_N"/>
    <property type="match status" value="1"/>
</dbReference>
<feature type="non-terminal residue" evidence="5">
    <location>
        <position position="237"/>
    </location>
</feature>
<accession>A0A6I1MR33</accession>
<dbReference type="GO" id="GO:1990112">
    <property type="term" value="C:RQC complex"/>
    <property type="evidence" value="ECO:0007669"/>
    <property type="project" value="TreeGrafter"/>
</dbReference>
<evidence type="ECO:0000313" key="5">
    <source>
        <dbReference type="EMBL" id="MPQ44637.1"/>
    </source>
</evidence>
<organism evidence="5 6">
    <name type="scientific">Clostridium tarantellae</name>
    <dbReference type="NCBI Taxonomy" id="39493"/>
    <lineage>
        <taxon>Bacteria</taxon>
        <taxon>Bacillati</taxon>
        <taxon>Bacillota</taxon>
        <taxon>Clostridia</taxon>
        <taxon>Eubacteriales</taxon>
        <taxon>Clostridiaceae</taxon>
        <taxon>Clostridium</taxon>
    </lineage>
</organism>
<dbReference type="RefSeq" id="WP_170272251.1">
    <property type="nucleotide sequence ID" value="NZ_WHJC01000264.1"/>
</dbReference>
<dbReference type="GO" id="GO:0043023">
    <property type="term" value="F:ribosomal large subunit binding"/>
    <property type="evidence" value="ECO:0007669"/>
    <property type="project" value="TreeGrafter"/>
</dbReference>
<dbReference type="InterPro" id="IPR051608">
    <property type="entry name" value="RQC_Subunit_NEMF"/>
</dbReference>
<name>A0A6I1MR33_9CLOT</name>
<proteinExistence type="predicted"/>
<dbReference type="PANTHER" id="PTHR15239">
    <property type="entry name" value="NUCLEAR EXPORT MEDIATOR FACTOR NEMF"/>
    <property type="match status" value="1"/>
</dbReference>
<dbReference type="EMBL" id="WHJC01000264">
    <property type="protein sequence ID" value="MPQ44637.1"/>
    <property type="molecule type" value="Genomic_DNA"/>
</dbReference>
<evidence type="ECO:0000256" key="2">
    <source>
        <dbReference type="ARBA" id="ARBA00022730"/>
    </source>
</evidence>
<dbReference type="Proteomes" id="UP000430345">
    <property type="component" value="Unassembled WGS sequence"/>
</dbReference>
<comment type="caution">
    <text evidence="5">The sequence shown here is derived from an EMBL/GenBank/DDBJ whole genome shotgun (WGS) entry which is preliminary data.</text>
</comment>
<keyword evidence="2" id="KW-0699">rRNA-binding</keyword>
<evidence type="ECO:0000256" key="4">
    <source>
        <dbReference type="ARBA" id="ARBA00022917"/>
    </source>
</evidence>
<dbReference type="FunFam" id="2.30.310.10:FF:000004">
    <property type="entry name" value="Fibronectin-binding protein A"/>
    <property type="match status" value="1"/>
</dbReference>
<keyword evidence="3" id="KW-0694">RNA-binding</keyword>
<reference evidence="5 6" key="1">
    <citation type="submission" date="2019-10" db="EMBL/GenBank/DDBJ databases">
        <title>The Genome Sequence of Clostridium tarantellae Isolated from Fish Brain.</title>
        <authorList>
            <person name="Bano L."/>
            <person name="Kiel M."/>
            <person name="Sales G."/>
            <person name="Doxey A.C."/>
            <person name="Mansfield M.J."/>
            <person name="Schiavone M."/>
            <person name="Rossetto O."/>
            <person name="Pirazzini M."/>
            <person name="Dobrindt U."/>
            <person name="Montecucco C."/>
        </authorList>
    </citation>
    <scope>NUCLEOTIDE SEQUENCE [LARGE SCALE GENOMIC DNA]</scope>
    <source>
        <strain evidence="5 6">DSM 3997</strain>
    </source>
</reference>
<keyword evidence="4" id="KW-0648">Protein biosynthesis</keyword>
<evidence type="ECO:0000313" key="6">
    <source>
        <dbReference type="Proteomes" id="UP000430345"/>
    </source>
</evidence>
<dbReference type="GO" id="GO:0000049">
    <property type="term" value="F:tRNA binding"/>
    <property type="evidence" value="ECO:0007669"/>
    <property type="project" value="UniProtKB-KW"/>
</dbReference>
<dbReference type="GO" id="GO:0019843">
    <property type="term" value="F:rRNA binding"/>
    <property type="evidence" value="ECO:0007669"/>
    <property type="project" value="UniProtKB-KW"/>
</dbReference>
<dbReference type="AlphaFoldDB" id="A0A6I1MR33"/>
<gene>
    <name evidence="5" type="ORF">GBZ86_12890</name>
</gene>
<evidence type="ECO:0000256" key="3">
    <source>
        <dbReference type="ARBA" id="ARBA00022884"/>
    </source>
</evidence>
<keyword evidence="1" id="KW-0820">tRNA-binding</keyword>
<evidence type="ECO:0000256" key="1">
    <source>
        <dbReference type="ARBA" id="ARBA00022555"/>
    </source>
</evidence>
<keyword evidence="6" id="KW-1185">Reference proteome</keyword>
<protein>
    <submittedName>
        <fullName evidence="5">Fibronectin/fibrinogen-binding protein</fullName>
    </submittedName>
</protein>
<dbReference type="GO" id="GO:0072344">
    <property type="term" value="P:rescue of stalled ribosome"/>
    <property type="evidence" value="ECO:0007669"/>
    <property type="project" value="TreeGrafter"/>
</dbReference>